<reference evidence="1" key="1">
    <citation type="journal article" date="2021" name="Nat. Commun.">
        <title>Genetic determinants of endophytism in the Arabidopsis root mycobiome.</title>
        <authorList>
            <person name="Mesny F."/>
            <person name="Miyauchi S."/>
            <person name="Thiergart T."/>
            <person name="Pickel B."/>
            <person name="Atanasova L."/>
            <person name="Karlsson M."/>
            <person name="Huettel B."/>
            <person name="Barry K.W."/>
            <person name="Haridas S."/>
            <person name="Chen C."/>
            <person name="Bauer D."/>
            <person name="Andreopoulos W."/>
            <person name="Pangilinan J."/>
            <person name="LaButti K."/>
            <person name="Riley R."/>
            <person name="Lipzen A."/>
            <person name="Clum A."/>
            <person name="Drula E."/>
            <person name="Henrissat B."/>
            <person name="Kohler A."/>
            <person name="Grigoriev I.V."/>
            <person name="Martin F.M."/>
            <person name="Hacquard S."/>
        </authorList>
    </citation>
    <scope>NUCLEOTIDE SEQUENCE</scope>
    <source>
        <strain evidence="1">MPI-CAGE-AT-0147</strain>
    </source>
</reference>
<proteinExistence type="predicted"/>
<evidence type="ECO:0000313" key="2">
    <source>
        <dbReference type="Proteomes" id="UP000738349"/>
    </source>
</evidence>
<evidence type="ECO:0000313" key="1">
    <source>
        <dbReference type="EMBL" id="KAH7112360.1"/>
    </source>
</evidence>
<dbReference type="EMBL" id="JAGMUV010000038">
    <property type="protein sequence ID" value="KAH7112360.1"/>
    <property type="molecule type" value="Genomic_DNA"/>
</dbReference>
<comment type="caution">
    <text evidence="1">The sequence shown here is derived from an EMBL/GenBank/DDBJ whole genome shotgun (WGS) entry which is preliminary data.</text>
</comment>
<keyword evidence="2" id="KW-1185">Reference proteome</keyword>
<name>A0A9P9D443_9HYPO</name>
<accession>A0A9P9D443</accession>
<organism evidence="1 2">
    <name type="scientific">Dactylonectria macrodidyma</name>
    <dbReference type="NCBI Taxonomy" id="307937"/>
    <lineage>
        <taxon>Eukaryota</taxon>
        <taxon>Fungi</taxon>
        <taxon>Dikarya</taxon>
        <taxon>Ascomycota</taxon>
        <taxon>Pezizomycotina</taxon>
        <taxon>Sordariomycetes</taxon>
        <taxon>Hypocreomycetidae</taxon>
        <taxon>Hypocreales</taxon>
        <taxon>Nectriaceae</taxon>
        <taxon>Dactylonectria</taxon>
    </lineage>
</organism>
<gene>
    <name evidence="1" type="ORF">EDB81DRAFT_848871</name>
</gene>
<dbReference type="AlphaFoldDB" id="A0A9P9D443"/>
<protein>
    <submittedName>
        <fullName evidence="1">Uncharacterized protein</fullName>
    </submittedName>
</protein>
<dbReference type="Proteomes" id="UP000738349">
    <property type="component" value="Unassembled WGS sequence"/>
</dbReference>
<sequence>MADRARSRVTEDNPIGNGLETFRSLFNVDLQRQRHLASPQILPATRLLTSKTGRDTLRSDFLTIISAVASADFDLDHVKPLLKSALADEADDALIWDQVYNAELGLMYVGLRNFHKTYFGDVADLETAFEAFFQQCEEGSNPFFDDGWSGWPEDAKQGHVLSWFADFSEKLAAFAEGN</sequence>
<dbReference type="OrthoDB" id="5101805at2759"/>